<protein>
    <submittedName>
        <fullName evidence="1">Uncharacterized protein</fullName>
    </submittedName>
</protein>
<reference evidence="1 2" key="1">
    <citation type="submission" date="2023-01" db="EMBL/GenBank/DDBJ databases">
        <title>Analysis of 21 Apiospora genomes using comparative genomics revels a genus with tremendous synthesis potential of carbohydrate active enzymes and secondary metabolites.</title>
        <authorList>
            <person name="Sorensen T."/>
        </authorList>
    </citation>
    <scope>NUCLEOTIDE SEQUENCE [LARGE SCALE GENOMIC DNA]</scope>
    <source>
        <strain evidence="1 2">CBS 33761</strain>
    </source>
</reference>
<comment type="caution">
    <text evidence="1">The sequence shown here is derived from an EMBL/GenBank/DDBJ whole genome shotgun (WGS) entry which is preliminary data.</text>
</comment>
<dbReference type="EMBL" id="JAQQWK010000004">
    <property type="protein sequence ID" value="KAK8043503.1"/>
    <property type="molecule type" value="Genomic_DNA"/>
</dbReference>
<name>A0ABR1TCV8_9PEZI</name>
<gene>
    <name evidence="1" type="ORF">PG993_005933</name>
</gene>
<accession>A0ABR1TCV8</accession>
<evidence type="ECO:0000313" key="1">
    <source>
        <dbReference type="EMBL" id="KAK8043503.1"/>
    </source>
</evidence>
<keyword evidence="2" id="KW-1185">Reference proteome</keyword>
<proteinExistence type="predicted"/>
<dbReference type="Proteomes" id="UP001444661">
    <property type="component" value="Unassembled WGS sequence"/>
</dbReference>
<sequence length="74" mass="7756">MAPRRETEESKVPHRILVLPVVARGHSLESIPAACATEHEAAGRRLLGDEIAEALSVGPLAGLVPQHATSLSKG</sequence>
<organism evidence="1 2">
    <name type="scientific">Apiospora rasikravindrae</name>
    <dbReference type="NCBI Taxonomy" id="990691"/>
    <lineage>
        <taxon>Eukaryota</taxon>
        <taxon>Fungi</taxon>
        <taxon>Dikarya</taxon>
        <taxon>Ascomycota</taxon>
        <taxon>Pezizomycotina</taxon>
        <taxon>Sordariomycetes</taxon>
        <taxon>Xylariomycetidae</taxon>
        <taxon>Amphisphaeriales</taxon>
        <taxon>Apiosporaceae</taxon>
        <taxon>Apiospora</taxon>
    </lineage>
</organism>
<evidence type="ECO:0000313" key="2">
    <source>
        <dbReference type="Proteomes" id="UP001444661"/>
    </source>
</evidence>